<evidence type="ECO:0000256" key="10">
    <source>
        <dbReference type="ARBA" id="ARBA00022989"/>
    </source>
</evidence>
<dbReference type="EMBL" id="LUGG01000001">
    <property type="protein sequence ID" value="OBZ79860.1"/>
    <property type="molecule type" value="Genomic_DNA"/>
</dbReference>
<evidence type="ECO:0000256" key="5">
    <source>
        <dbReference type="ARBA" id="ARBA00012596"/>
    </source>
</evidence>
<evidence type="ECO:0000256" key="6">
    <source>
        <dbReference type="ARBA" id="ARBA00022679"/>
    </source>
</evidence>
<dbReference type="Proteomes" id="UP000092993">
    <property type="component" value="Unassembled WGS sequence"/>
</dbReference>
<evidence type="ECO:0000256" key="12">
    <source>
        <dbReference type="ARBA" id="ARBA00047353"/>
    </source>
</evidence>
<dbReference type="Gene3D" id="3.40.1180.10">
    <property type="entry name" value="Decaprenyl diphosphate synthase-like"/>
    <property type="match status" value="1"/>
</dbReference>
<evidence type="ECO:0000313" key="15">
    <source>
        <dbReference type="Proteomes" id="UP000092993"/>
    </source>
</evidence>
<organism evidence="14 15">
    <name type="scientific">Grifola frondosa</name>
    <name type="common">Maitake</name>
    <name type="synonym">Polyporus frondosus</name>
    <dbReference type="NCBI Taxonomy" id="5627"/>
    <lineage>
        <taxon>Eukaryota</taxon>
        <taxon>Fungi</taxon>
        <taxon>Dikarya</taxon>
        <taxon>Basidiomycota</taxon>
        <taxon>Agaricomycotina</taxon>
        <taxon>Agaricomycetes</taxon>
        <taxon>Polyporales</taxon>
        <taxon>Grifolaceae</taxon>
        <taxon>Grifola</taxon>
    </lineage>
</organism>
<comment type="catalytic activity">
    <reaction evidence="12">
        <text>n isopentenyl diphosphate + (2E,6E)-farnesyl diphosphate = a di-trans,poly-cis-polyprenyl diphosphate + n diphosphate</text>
        <dbReference type="Rhea" id="RHEA:53008"/>
        <dbReference type="Rhea" id="RHEA-COMP:19494"/>
        <dbReference type="ChEBI" id="CHEBI:33019"/>
        <dbReference type="ChEBI" id="CHEBI:128769"/>
        <dbReference type="ChEBI" id="CHEBI:136960"/>
        <dbReference type="ChEBI" id="CHEBI:175763"/>
        <dbReference type="EC" id="2.5.1.87"/>
    </reaction>
</comment>
<evidence type="ECO:0000313" key="14">
    <source>
        <dbReference type="EMBL" id="OBZ79860.1"/>
    </source>
</evidence>
<dbReference type="UniPathway" id="UPA00378"/>
<evidence type="ECO:0000256" key="7">
    <source>
        <dbReference type="ARBA" id="ARBA00022692"/>
    </source>
</evidence>
<comment type="subcellular location">
    <subcellularLocation>
        <location evidence="2">Endoplasmic reticulum membrane</location>
    </subcellularLocation>
</comment>
<accession>A0A1C7MSJ2</accession>
<protein>
    <recommendedName>
        <fullName evidence="5">ditrans,polycis-polyprenyl diphosphate synthase [(2E,6E)-farnesyldiphosphate specific]</fullName>
        <ecNumber evidence="5">2.5.1.87</ecNumber>
    </recommendedName>
</protein>
<keyword evidence="8" id="KW-0256">Endoplasmic reticulum</keyword>
<dbReference type="EC" id="2.5.1.87" evidence="5"/>
<proteinExistence type="inferred from homology"/>
<dbReference type="STRING" id="5627.A0A1C7MSJ2"/>
<name>A0A1C7MSJ2_GRIFR</name>
<dbReference type="InterPro" id="IPR038887">
    <property type="entry name" value="Nus1/NgBR"/>
</dbReference>
<keyword evidence="9" id="KW-0460">Magnesium</keyword>
<evidence type="ECO:0000256" key="4">
    <source>
        <dbReference type="ARBA" id="ARBA00005432"/>
    </source>
</evidence>
<comment type="caution">
    <text evidence="14">The sequence shown here is derived from an EMBL/GenBank/DDBJ whole genome shotgun (WGS) entry which is preliminary data.</text>
</comment>
<sequence length="331" mass="37128">MSWLASFALGVLHALYWLVNSFRYLRHRLDKDPLPLPTKRTKLPTHLALILAADCGMDTEDAEKDMIGNVERVASWCRTVGIHRLTVYDRQGVLAKSSIDVRQRLLALYQNHSEDSDTESEVIFPLTPPSSDDSDSRPLSPQSDILTLKLFVTTIQLSESTARGRKQLNTSRPAVKRRRRIRNASGVPDKPLTVHIVSRQSGKAAIAKVASGFLHQGISNASRDADCCDVRVPSLEELHSLLEGENGFPSPDLAIVHRTPSKTSNLPVELDGFPPWQARLTEIFCVQHPHPKSPWWVRRSNNSEHSVPLLEEIEFRRALDEFAGAEMRLGK</sequence>
<gene>
    <name evidence="14" type="primary">Nus1</name>
    <name evidence="14" type="ORF">A0H81_01054</name>
</gene>
<evidence type="ECO:0000256" key="3">
    <source>
        <dbReference type="ARBA" id="ARBA00004922"/>
    </source>
</evidence>
<dbReference type="PANTHER" id="PTHR21528">
    <property type="entry name" value="DEHYDRODOLICHYL DIPHOSPHATE SYNTHASE COMPLEX SUBUNIT NUS1"/>
    <property type="match status" value="1"/>
</dbReference>
<comment type="cofactor">
    <cofactor evidence="1">
        <name>Mg(2+)</name>
        <dbReference type="ChEBI" id="CHEBI:18420"/>
    </cofactor>
</comment>
<dbReference type="GO" id="GO:0005789">
    <property type="term" value="C:endoplasmic reticulum membrane"/>
    <property type="evidence" value="ECO:0007669"/>
    <property type="project" value="UniProtKB-SubCell"/>
</dbReference>
<evidence type="ECO:0000256" key="2">
    <source>
        <dbReference type="ARBA" id="ARBA00004586"/>
    </source>
</evidence>
<dbReference type="PANTHER" id="PTHR21528:SF0">
    <property type="entry name" value="DEHYDRODOLICHYL DIPHOSPHATE SYNTHASE COMPLEX SUBUNIT NUS1"/>
    <property type="match status" value="1"/>
</dbReference>
<evidence type="ECO:0000256" key="11">
    <source>
        <dbReference type="ARBA" id="ARBA00023136"/>
    </source>
</evidence>
<evidence type="ECO:0000256" key="9">
    <source>
        <dbReference type="ARBA" id="ARBA00022842"/>
    </source>
</evidence>
<dbReference type="GO" id="GO:1904423">
    <property type="term" value="C:dehydrodolichyl diphosphate synthase complex"/>
    <property type="evidence" value="ECO:0007669"/>
    <property type="project" value="InterPro"/>
</dbReference>
<keyword evidence="15" id="KW-1185">Reference proteome</keyword>
<evidence type="ECO:0000256" key="13">
    <source>
        <dbReference type="SAM" id="MobiDB-lite"/>
    </source>
</evidence>
<keyword evidence="6" id="KW-0808">Transferase</keyword>
<keyword evidence="7" id="KW-0812">Transmembrane</keyword>
<dbReference type="OMA" id="FPPWQTR"/>
<reference evidence="14 15" key="1">
    <citation type="submission" date="2016-03" db="EMBL/GenBank/DDBJ databases">
        <title>Whole genome sequencing of Grifola frondosa 9006-11.</title>
        <authorList>
            <person name="Min B."/>
            <person name="Park H."/>
            <person name="Kim J.-G."/>
            <person name="Cho H."/>
            <person name="Oh Y.-L."/>
            <person name="Kong W.-S."/>
            <person name="Choi I.-G."/>
        </authorList>
    </citation>
    <scope>NUCLEOTIDE SEQUENCE [LARGE SCALE GENOMIC DNA]</scope>
    <source>
        <strain evidence="14 15">9006-11</strain>
    </source>
</reference>
<comment type="similarity">
    <text evidence="4">Belongs to the UPP synthase family.</text>
</comment>
<keyword evidence="10" id="KW-1133">Transmembrane helix</keyword>
<comment type="pathway">
    <text evidence="3">Protein modification; protein glycosylation.</text>
</comment>
<dbReference type="GO" id="GO:0045547">
    <property type="term" value="F:ditrans,polycis-polyprenyl diphosphate synthase [(2E,6E)-farnesyl diphosphate specific] activity"/>
    <property type="evidence" value="ECO:0007669"/>
    <property type="project" value="UniProtKB-EC"/>
</dbReference>
<dbReference type="SUPFAM" id="SSF64005">
    <property type="entry name" value="Undecaprenyl diphosphate synthase"/>
    <property type="match status" value="1"/>
</dbReference>
<dbReference type="AlphaFoldDB" id="A0A1C7MSJ2"/>
<dbReference type="InterPro" id="IPR036424">
    <property type="entry name" value="UPP_synth-like_sf"/>
</dbReference>
<keyword evidence="11" id="KW-0472">Membrane</keyword>
<feature type="region of interest" description="Disordered" evidence="13">
    <location>
        <begin position="118"/>
        <end position="140"/>
    </location>
</feature>
<dbReference type="OrthoDB" id="3057168at2759"/>
<evidence type="ECO:0000256" key="1">
    <source>
        <dbReference type="ARBA" id="ARBA00001946"/>
    </source>
</evidence>
<evidence type="ECO:0000256" key="8">
    <source>
        <dbReference type="ARBA" id="ARBA00022824"/>
    </source>
</evidence>